<accession>A0AA39SCE9</accession>
<name>A0AA39SCE9_ACESA</name>
<reference evidence="1" key="1">
    <citation type="journal article" date="2022" name="Plant J.">
        <title>Strategies of tolerance reflected in two North American maple genomes.</title>
        <authorList>
            <person name="McEvoy S.L."/>
            <person name="Sezen U.U."/>
            <person name="Trouern-Trend A."/>
            <person name="McMahon S.M."/>
            <person name="Schaberg P.G."/>
            <person name="Yang J."/>
            <person name="Wegrzyn J.L."/>
            <person name="Swenson N.G."/>
        </authorList>
    </citation>
    <scope>NUCLEOTIDE SEQUENCE</scope>
    <source>
        <strain evidence="1">NS2018</strain>
    </source>
</reference>
<dbReference type="Proteomes" id="UP001168877">
    <property type="component" value="Unassembled WGS sequence"/>
</dbReference>
<sequence length="70" mass="7943">MDLISIVQAAMKIDWIHKDYNFLSQHCLEHGFQPDGQMPSYKTVAETTPSTSFSVRRCRKTRPSCCVPGP</sequence>
<keyword evidence="2" id="KW-1185">Reference proteome</keyword>
<evidence type="ECO:0000313" key="2">
    <source>
        <dbReference type="Proteomes" id="UP001168877"/>
    </source>
</evidence>
<gene>
    <name evidence="1" type="ORF">LWI29_005297</name>
</gene>
<proteinExistence type="predicted"/>
<organism evidence="1 2">
    <name type="scientific">Acer saccharum</name>
    <name type="common">Sugar maple</name>
    <dbReference type="NCBI Taxonomy" id="4024"/>
    <lineage>
        <taxon>Eukaryota</taxon>
        <taxon>Viridiplantae</taxon>
        <taxon>Streptophyta</taxon>
        <taxon>Embryophyta</taxon>
        <taxon>Tracheophyta</taxon>
        <taxon>Spermatophyta</taxon>
        <taxon>Magnoliopsida</taxon>
        <taxon>eudicotyledons</taxon>
        <taxon>Gunneridae</taxon>
        <taxon>Pentapetalae</taxon>
        <taxon>rosids</taxon>
        <taxon>malvids</taxon>
        <taxon>Sapindales</taxon>
        <taxon>Sapindaceae</taxon>
        <taxon>Hippocastanoideae</taxon>
        <taxon>Acereae</taxon>
        <taxon>Acer</taxon>
    </lineage>
</organism>
<protein>
    <submittedName>
        <fullName evidence="1">Uncharacterized protein</fullName>
    </submittedName>
</protein>
<evidence type="ECO:0000313" key="1">
    <source>
        <dbReference type="EMBL" id="KAK0588773.1"/>
    </source>
</evidence>
<reference evidence="1" key="2">
    <citation type="submission" date="2023-06" db="EMBL/GenBank/DDBJ databases">
        <authorList>
            <person name="Swenson N.G."/>
            <person name="Wegrzyn J.L."/>
            <person name="Mcevoy S.L."/>
        </authorList>
    </citation>
    <scope>NUCLEOTIDE SEQUENCE</scope>
    <source>
        <strain evidence="1">NS2018</strain>
        <tissue evidence="1">Leaf</tissue>
    </source>
</reference>
<comment type="caution">
    <text evidence="1">The sequence shown here is derived from an EMBL/GenBank/DDBJ whole genome shotgun (WGS) entry which is preliminary data.</text>
</comment>
<dbReference type="AlphaFoldDB" id="A0AA39SCE9"/>
<dbReference type="EMBL" id="JAUESC010000381">
    <property type="protein sequence ID" value="KAK0588773.1"/>
    <property type="molecule type" value="Genomic_DNA"/>
</dbReference>